<dbReference type="EMBL" id="JAMKPW020000003">
    <property type="protein sequence ID" value="KAK8219653.1"/>
    <property type="molecule type" value="Genomic_DNA"/>
</dbReference>
<dbReference type="Proteomes" id="UP001320706">
    <property type="component" value="Unassembled WGS sequence"/>
</dbReference>
<evidence type="ECO:0000313" key="1">
    <source>
        <dbReference type="EMBL" id="KAK8219653.1"/>
    </source>
</evidence>
<protein>
    <submittedName>
        <fullName evidence="1">Uncharacterized protein</fullName>
    </submittedName>
</protein>
<organism evidence="1 2">
    <name type="scientific">Zalaria obscura</name>
    <dbReference type="NCBI Taxonomy" id="2024903"/>
    <lineage>
        <taxon>Eukaryota</taxon>
        <taxon>Fungi</taxon>
        <taxon>Dikarya</taxon>
        <taxon>Ascomycota</taxon>
        <taxon>Pezizomycotina</taxon>
        <taxon>Dothideomycetes</taxon>
        <taxon>Dothideomycetidae</taxon>
        <taxon>Dothideales</taxon>
        <taxon>Zalariaceae</taxon>
        <taxon>Zalaria</taxon>
    </lineage>
</organism>
<keyword evidence="2" id="KW-1185">Reference proteome</keyword>
<comment type="caution">
    <text evidence="1">The sequence shown here is derived from an EMBL/GenBank/DDBJ whole genome shotgun (WGS) entry which is preliminary data.</text>
</comment>
<name>A0ACC3SLS4_9PEZI</name>
<proteinExistence type="predicted"/>
<sequence>MAGEIRQPIDIQSLERYIDSKVPEIKTPLDVKQFGYGQSNPTYLLTSATKQRYVLRKKPPGKLLSKTAHKVDREYRILHALESTDVPVPKTYCLCEDDAVVGTPFYIMEFLDGRIIEDPSLPDVSAEDRHKMWHSAVTTLAKFHRVSPAAVNLTSFGKPSGFYNRQLATFKAIQDAQAKAVDVDSKEPVGEIPHYADMVAFFADPKTQPKDRSGFVHGDYKIDNVVFHKTEPRVIGILDWEMSTIGHPLSDLANLLTPYTTASSELARSIGRGSPTFLPNATPGLPTKQQCIAWYAETAGWDPTPDMTWGDAFGIYRGAIIMQGIAARYALRQASSARAKEYADNMRPFAEVAWGLVRACKRERSEQKEEQGDARAKL</sequence>
<reference evidence="1" key="1">
    <citation type="submission" date="2024-02" db="EMBL/GenBank/DDBJ databases">
        <title>Metagenome Assembled Genome of Zalaria obscura JY119.</title>
        <authorList>
            <person name="Vighnesh L."/>
            <person name="Jagadeeshwari U."/>
            <person name="Venkata Ramana C."/>
            <person name="Sasikala C."/>
        </authorList>
    </citation>
    <scope>NUCLEOTIDE SEQUENCE</scope>
    <source>
        <strain evidence="1">JY119</strain>
    </source>
</reference>
<accession>A0ACC3SLS4</accession>
<gene>
    <name evidence="1" type="ORF">M8818_000627</name>
</gene>
<evidence type="ECO:0000313" key="2">
    <source>
        <dbReference type="Proteomes" id="UP001320706"/>
    </source>
</evidence>